<organism evidence="3 4">
    <name type="scientific">Cereibacter sphaeroides</name>
    <name type="common">Rhodobacter sphaeroides</name>
    <dbReference type="NCBI Taxonomy" id="1063"/>
    <lineage>
        <taxon>Bacteria</taxon>
        <taxon>Pseudomonadati</taxon>
        <taxon>Pseudomonadota</taxon>
        <taxon>Alphaproteobacteria</taxon>
        <taxon>Rhodobacterales</taxon>
        <taxon>Paracoccaceae</taxon>
        <taxon>Cereibacter</taxon>
    </lineage>
</organism>
<accession>A0A2W5SKA5</accession>
<evidence type="ECO:0000256" key="2">
    <source>
        <dbReference type="SAM" id="Phobius"/>
    </source>
</evidence>
<feature type="transmembrane region" description="Helical" evidence="2">
    <location>
        <begin position="128"/>
        <end position="152"/>
    </location>
</feature>
<dbReference type="Proteomes" id="UP000248975">
    <property type="component" value="Unassembled WGS sequence"/>
</dbReference>
<reference evidence="3 4" key="1">
    <citation type="submission" date="2017-08" db="EMBL/GenBank/DDBJ databases">
        <title>Infants hospitalized years apart are colonized by the same room-sourced microbial strains.</title>
        <authorList>
            <person name="Brooks B."/>
            <person name="Olm M.R."/>
            <person name="Firek B.A."/>
            <person name="Baker R."/>
            <person name="Thomas B.C."/>
            <person name="Morowitz M.J."/>
            <person name="Banfield J.F."/>
        </authorList>
    </citation>
    <scope>NUCLEOTIDE SEQUENCE [LARGE SCALE GENOMIC DNA]</scope>
    <source>
        <strain evidence="3">S2_003_000_R2_11</strain>
    </source>
</reference>
<evidence type="ECO:0000256" key="1">
    <source>
        <dbReference type="SAM" id="MobiDB-lite"/>
    </source>
</evidence>
<keyword evidence="2" id="KW-1133">Transmembrane helix</keyword>
<keyword evidence="2" id="KW-0472">Membrane</keyword>
<gene>
    <name evidence="3" type="ORF">DI533_05550</name>
</gene>
<keyword evidence="2" id="KW-0812">Transmembrane</keyword>
<feature type="transmembrane region" description="Helical" evidence="2">
    <location>
        <begin position="50"/>
        <end position="70"/>
    </location>
</feature>
<protein>
    <submittedName>
        <fullName evidence="3">Uncharacterized protein</fullName>
    </submittedName>
</protein>
<evidence type="ECO:0000313" key="3">
    <source>
        <dbReference type="EMBL" id="PZR00075.1"/>
    </source>
</evidence>
<dbReference type="AlphaFoldDB" id="A0A2W5SKA5"/>
<comment type="caution">
    <text evidence="3">The sequence shown here is derived from an EMBL/GenBank/DDBJ whole genome shotgun (WGS) entry which is preliminary data.</text>
</comment>
<sequence length="156" mass="16440">MGRHISHNRPPFNRSDSASHGTHGGPGYDGYAQQGYDLPGYHPKRRIPSIFVIAALAVWTLLALGTWVVIDPLLAWAGVLVAPLLETGSAVGDAVGIGKEVGAVIDASGAESIAQWLLGVLSWLAKPAIVIVWALGVGAILLAQVILARGIFSRRY</sequence>
<evidence type="ECO:0000313" key="4">
    <source>
        <dbReference type="Proteomes" id="UP000248975"/>
    </source>
</evidence>
<feature type="region of interest" description="Disordered" evidence="1">
    <location>
        <begin position="1"/>
        <end position="24"/>
    </location>
</feature>
<dbReference type="EMBL" id="QFQS01000001">
    <property type="protein sequence ID" value="PZR00075.1"/>
    <property type="molecule type" value="Genomic_DNA"/>
</dbReference>
<name>A0A2W5SKA5_CERSP</name>
<proteinExistence type="predicted"/>